<comment type="caution">
    <text evidence="2">The sequence shown here is derived from an EMBL/GenBank/DDBJ whole genome shotgun (WGS) entry which is preliminary data.</text>
</comment>
<dbReference type="AlphaFoldDB" id="A0A409VWF4"/>
<dbReference type="OrthoDB" id="3112947at2759"/>
<protein>
    <submittedName>
        <fullName evidence="2">Uncharacterized protein</fullName>
    </submittedName>
</protein>
<feature type="compositionally biased region" description="Polar residues" evidence="1">
    <location>
        <begin position="456"/>
        <end position="476"/>
    </location>
</feature>
<sequence>MSIDSASSLTNAVLSYSSHPVPTAVIEIMTTLSPLTSASSSLDEDVSQLLKNVEKRFIQAVHYMCTTIKYTLAAVTMLNSVLAVSDTNPSPLSTTNLLCEVAKNLLYGNACASDAQVAYQSLRTDIESKIDVLAQRFGEECVINVSDNNESTNTTLRALLSTITLHLHESEKVASATVDLLMGISNLLRGFLEDETFSLENPITQAPLFSLDMFRTWRELRERFLRFQIELRRAMLRFEMGYILSASESKRALEEDKLSRKDQIPEIVIKLQGVPQERGSDLSLPPPREQLISVNISKTSGACAIYVERREDPQPGMTGVRVIFEIPIPHKRSGLKRVCVYATVDPTSSDSPACALVNRSTTNEHIILDPNFEPTNCQPIFSTDQPSKSTLQWIFMQPLLSLRWFRWKTSPFIPTQLAVSFDVEHSVHVKLQLGVELTFRRRVFGISTHVVNGQIPVQPSSKPSEPHTTTTGNTRSLIIDKVEATGSADDGQDTEQIPVAANQQRNPLRRMLERLLVKGSAI</sequence>
<feature type="region of interest" description="Disordered" evidence="1">
    <location>
        <begin position="456"/>
        <end position="477"/>
    </location>
</feature>
<evidence type="ECO:0000313" key="3">
    <source>
        <dbReference type="Proteomes" id="UP000284842"/>
    </source>
</evidence>
<dbReference type="EMBL" id="NHTK01005948">
    <property type="protein sequence ID" value="PPQ70579.1"/>
    <property type="molecule type" value="Genomic_DNA"/>
</dbReference>
<evidence type="ECO:0000256" key="1">
    <source>
        <dbReference type="SAM" id="MobiDB-lite"/>
    </source>
</evidence>
<dbReference type="Proteomes" id="UP000284842">
    <property type="component" value="Unassembled WGS sequence"/>
</dbReference>
<keyword evidence="3" id="KW-1185">Reference proteome</keyword>
<proteinExistence type="predicted"/>
<dbReference type="InParanoid" id="A0A409VWF4"/>
<gene>
    <name evidence="2" type="ORF">CVT24_000057</name>
</gene>
<name>A0A409VWF4_9AGAR</name>
<accession>A0A409VWF4</accession>
<organism evidence="2 3">
    <name type="scientific">Panaeolus cyanescens</name>
    <dbReference type="NCBI Taxonomy" id="181874"/>
    <lineage>
        <taxon>Eukaryota</taxon>
        <taxon>Fungi</taxon>
        <taxon>Dikarya</taxon>
        <taxon>Basidiomycota</taxon>
        <taxon>Agaricomycotina</taxon>
        <taxon>Agaricomycetes</taxon>
        <taxon>Agaricomycetidae</taxon>
        <taxon>Agaricales</taxon>
        <taxon>Agaricineae</taxon>
        <taxon>Galeropsidaceae</taxon>
        <taxon>Panaeolus</taxon>
    </lineage>
</organism>
<reference evidence="2 3" key="1">
    <citation type="journal article" date="2018" name="Evol. Lett.">
        <title>Horizontal gene cluster transfer increased hallucinogenic mushroom diversity.</title>
        <authorList>
            <person name="Reynolds H.T."/>
            <person name="Vijayakumar V."/>
            <person name="Gluck-Thaler E."/>
            <person name="Korotkin H.B."/>
            <person name="Matheny P.B."/>
            <person name="Slot J.C."/>
        </authorList>
    </citation>
    <scope>NUCLEOTIDE SEQUENCE [LARGE SCALE GENOMIC DNA]</scope>
    <source>
        <strain evidence="2 3">2629</strain>
    </source>
</reference>
<evidence type="ECO:0000313" key="2">
    <source>
        <dbReference type="EMBL" id="PPQ70579.1"/>
    </source>
</evidence>